<feature type="compositionally biased region" description="Low complexity" evidence="1">
    <location>
        <begin position="575"/>
        <end position="585"/>
    </location>
</feature>
<accession>A0ABQ7GYK2</accession>
<feature type="region of interest" description="Disordered" evidence="1">
    <location>
        <begin position="560"/>
        <end position="615"/>
    </location>
</feature>
<evidence type="ECO:0000256" key="1">
    <source>
        <dbReference type="SAM" id="MobiDB-lite"/>
    </source>
</evidence>
<organism evidence="2 3">
    <name type="scientific">Dunaliella salina</name>
    <name type="common">Green alga</name>
    <name type="synonym">Protococcus salinus</name>
    <dbReference type="NCBI Taxonomy" id="3046"/>
    <lineage>
        <taxon>Eukaryota</taxon>
        <taxon>Viridiplantae</taxon>
        <taxon>Chlorophyta</taxon>
        <taxon>core chlorophytes</taxon>
        <taxon>Chlorophyceae</taxon>
        <taxon>CS clade</taxon>
        <taxon>Chlamydomonadales</taxon>
        <taxon>Dunaliellaceae</taxon>
        <taxon>Dunaliella</taxon>
    </lineage>
</organism>
<feature type="region of interest" description="Disordered" evidence="1">
    <location>
        <begin position="275"/>
        <end position="303"/>
    </location>
</feature>
<sequence length="615" mass="62000">GGSCTSSITNSHALSCLAPPTPGETSLTPPSMAGPGVNVEAAWEKAGAVQAWAPGEHAGLATSTWASESPRALTAGQRGFIVPPLVPLEPPNPSGLDPYLRPNSSQLLLPPVLCPNPANRGGLPGVVGVSAAMDAAVAAAGHAAASMAAVPGALGGSVAMDVAVAAANRSKASTHGAAVPDMLGGSAAMGTAVVASNPDGTCIHGAAVPGVHGGSAALGAAAGCAAGITSGMLAGGGAGRTIEAECVRQGLVAPGSPVGGHVGAQDFALATMEVQRQHQHQQQEAQEYRPLPSPTRSASLGTQQELWHAGAETARLTQAQAEWSQSLWSKQQQQQQQVPLPGAPPIHTPPVLPLPQAMPPHTLPHSNTFSAPLPKPLPLSAASASGWRVVPDAELAALLPSYTRSPHTPFALCNPAPASAAAATPHASAASVLATVPMLDASPALVPPPATLPPAVPNPATFGHLTPPLSVAHGAFATQHVCHTNSAPLPLLTATGAPPALSAMQQAPWVKGSTPFLPSCMPPPPLTSPLDPMPSPFNLPIPAISGAAAPMFPPNLPQPLPGLWSSPAMGTGTLQQHQEQQQQQEQQHHLTAHLDSPPRTQDLLMVSKHLPRKGS</sequence>
<reference evidence="2" key="1">
    <citation type="submission" date="2017-08" db="EMBL/GenBank/DDBJ databases">
        <authorList>
            <person name="Polle J.E."/>
            <person name="Barry K."/>
            <person name="Cushman J."/>
            <person name="Schmutz J."/>
            <person name="Tran D."/>
            <person name="Hathwaick L.T."/>
            <person name="Yim W.C."/>
            <person name="Jenkins J."/>
            <person name="Mckie-Krisberg Z.M."/>
            <person name="Prochnik S."/>
            <person name="Lindquist E."/>
            <person name="Dockter R.B."/>
            <person name="Adam C."/>
            <person name="Molina H."/>
            <person name="Bunkerborg J."/>
            <person name="Jin E."/>
            <person name="Buchheim M."/>
            <person name="Magnuson J."/>
        </authorList>
    </citation>
    <scope>NUCLEOTIDE SEQUENCE</scope>
    <source>
        <strain evidence="2">CCAP 19/18</strain>
    </source>
</reference>
<feature type="non-terminal residue" evidence="2">
    <location>
        <position position="1"/>
    </location>
</feature>
<evidence type="ECO:0000313" key="2">
    <source>
        <dbReference type="EMBL" id="KAF5839683.1"/>
    </source>
</evidence>
<protein>
    <submittedName>
        <fullName evidence="2">Uncharacterized protein</fullName>
    </submittedName>
</protein>
<keyword evidence="3" id="KW-1185">Reference proteome</keyword>
<name>A0ABQ7GYK2_DUNSA</name>
<proteinExistence type="predicted"/>
<dbReference type="EMBL" id="MU069536">
    <property type="protein sequence ID" value="KAF5839683.1"/>
    <property type="molecule type" value="Genomic_DNA"/>
</dbReference>
<evidence type="ECO:0000313" key="3">
    <source>
        <dbReference type="Proteomes" id="UP000815325"/>
    </source>
</evidence>
<dbReference type="Proteomes" id="UP000815325">
    <property type="component" value="Unassembled WGS sequence"/>
</dbReference>
<feature type="region of interest" description="Disordered" evidence="1">
    <location>
        <begin position="1"/>
        <end position="32"/>
    </location>
</feature>
<comment type="caution">
    <text evidence="2">The sequence shown here is derived from an EMBL/GenBank/DDBJ whole genome shotgun (WGS) entry which is preliminary data.</text>
</comment>
<feature type="compositionally biased region" description="Polar residues" evidence="1">
    <location>
        <begin position="294"/>
        <end position="303"/>
    </location>
</feature>
<gene>
    <name evidence="2" type="ORF">DUNSADRAFT_234</name>
</gene>
<feature type="compositionally biased region" description="Polar residues" evidence="1">
    <location>
        <begin position="1"/>
        <end position="13"/>
    </location>
</feature>